<dbReference type="GO" id="GO:0016646">
    <property type="term" value="F:oxidoreductase activity, acting on the CH-NH group of donors, NAD or NADP as acceptor"/>
    <property type="evidence" value="ECO:0007669"/>
    <property type="project" value="UniProtKB-ARBA"/>
</dbReference>
<dbReference type="RefSeq" id="WP_096870685.1">
    <property type="nucleotide sequence ID" value="NZ_CP010715.1"/>
</dbReference>
<dbReference type="SUPFAM" id="SSF50475">
    <property type="entry name" value="FMN-binding split barrel"/>
    <property type="match status" value="1"/>
</dbReference>
<dbReference type="InterPro" id="IPR012349">
    <property type="entry name" value="Split_barrel_FMN-bd"/>
</dbReference>
<evidence type="ECO:0000313" key="3">
    <source>
        <dbReference type="Proteomes" id="UP000218606"/>
    </source>
</evidence>
<evidence type="ECO:0000259" key="1">
    <source>
        <dbReference type="SMART" id="SM00903"/>
    </source>
</evidence>
<organism evidence="2 3">
    <name type="scientific">Phaeobacter piscinae</name>
    <dbReference type="NCBI Taxonomy" id="1580596"/>
    <lineage>
        <taxon>Bacteria</taxon>
        <taxon>Pseudomonadati</taxon>
        <taxon>Pseudomonadota</taxon>
        <taxon>Alphaproteobacteria</taxon>
        <taxon>Rhodobacterales</taxon>
        <taxon>Roseobacteraceae</taxon>
        <taxon>Phaeobacter</taxon>
    </lineage>
</organism>
<dbReference type="GO" id="GO:0010181">
    <property type="term" value="F:FMN binding"/>
    <property type="evidence" value="ECO:0007669"/>
    <property type="project" value="InterPro"/>
</dbReference>
<dbReference type="EMBL" id="CP010767">
    <property type="protein sequence ID" value="ATG42522.1"/>
    <property type="molecule type" value="Genomic_DNA"/>
</dbReference>
<proteinExistence type="predicted"/>
<evidence type="ECO:0000313" key="2">
    <source>
        <dbReference type="EMBL" id="ATG42522.1"/>
    </source>
</evidence>
<dbReference type="SMART" id="SM00903">
    <property type="entry name" value="Flavin_Reduct"/>
    <property type="match status" value="1"/>
</dbReference>
<reference evidence="2 3" key="1">
    <citation type="journal article" date="2017" name="Front. Microbiol.">
        <title>Phaeobacter piscinae sp. nov., a species of the Roseobacter group and potential aquaculture probiont.</title>
        <authorList>
            <person name="Sonnenschein E.C."/>
            <person name="Phippen C.B.W."/>
            <person name="Nielsen K.F."/>
            <person name="Mateiu R.V."/>
            <person name="Melchiorsen J."/>
            <person name="Gram L."/>
            <person name="Overmann J."/>
            <person name="Freese H.M."/>
        </authorList>
    </citation>
    <scope>NUCLEOTIDE SEQUENCE [LARGE SCALE GENOMIC DNA]</scope>
    <source>
        <strain evidence="2 3">P13</strain>
    </source>
</reference>
<dbReference type="Pfam" id="PF01613">
    <property type="entry name" value="Flavin_Reduct"/>
    <property type="match status" value="1"/>
</dbReference>
<dbReference type="Proteomes" id="UP000218606">
    <property type="component" value="Chromosome"/>
</dbReference>
<dbReference type="PANTHER" id="PTHR43812">
    <property type="entry name" value="BLR2425 PROTEIN"/>
    <property type="match status" value="1"/>
</dbReference>
<dbReference type="AlphaFoldDB" id="A0AAN1GNZ9"/>
<dbReference type="InterPro" id="IPR002563">
    <property type="entry name" value="Flavin_Rdtase-like_dom"/>
</dbReference>
<accession>A0AAN1GNZ9</accession>
<protein>
    <submittedName>
        <fullName evidence="2">Protein/domain protein typically associated with flavoprotein oxygenase, DIM6/NTAB family</fullName>
    </submittedName>
</protein>
<dbReference type="PANTHER" id="PTHR43812:SF2">
    <property type="entry name" value="FLAVIN REDUCTASE LIKE DOMAIN-CONTAINING PROTEIN"/>
    <property type="match status" value="1"/>
</dbReference>
<gene>
    <name evidence="2" type="ORF">PhaeoP13_00559</name>
</gene>
<feature type="domain" description="Flavin reductase like" evidence="1">
    <location>
        <begin position="18"/>
        <end position="173"/>
    </location>
</feature>
<sequence length="201" mass="21670">MFYHPEDGHGLPHNPFNAIVTPRPIGWISSRGADGGNNLAPYSFFNAVAYEPPQVMFASTSAKADRDGTKDSVANIEETGVFCVNVVSYALRDAMNASSAPLPKDINEFEHAGLEMADCETISCGRVAAAPAALECKLTQIVTLPGAANKVVFGEVVGVHLDDSCLNDGTFDVTRFQPLARLGYRDYSVVRDLFSLTRPDQ</sequence>
<name>A0AAN1GNZ9_9RHOB</name>
<dbReference type="Gene3D" id="2.30.110.10">
    <property type="entry name" value="Electron Transport, Fmn-binding Protein, Chain A"/>
    <property type="match status" value="1"/>
</dbReference>